<keyword evidence="1 4" id="KW-0378">Hydrolase</keyword>
<evidence type="ECO:0000313" key="6">
    <source>
        <dbReference type="EMBL" id="SIQ17543.1"/>
    </source>
</evidence>
<reference evidence="7" key="1">
    <citation type="submission" date="2017-01" db="EMBL/GenBank/DDBJ databases">
        <authorList>
            <person name="Varghese N."/>
            <person name="Submissions S."/>
        </authorList>
    </citation>
    <scope>NUCLEOTIDE SEQUENCE [LARGE SCALE GENOMIC DNA]</scope>
    <source>
        <strain evidence="7">ATCC 12950</strain>
    </source>
</reference>
<evidence type="ECO:0000313" key="7">
    <source>
        <dbReference type="Proteomes" id="UP000186096"/>
    </source>
</evidence>
<dbReference type="Proteomes" id="UP000186096">
    <property type="component" value="Unassembled WGS sequence"/>
</dbReference>
<feature type="active site" description="Proton acceptor" evidence="4">
    <location>
        <position position="192"/>
    </location>
</feature>
<name>A0A1N6QLP6_9ACTN</name>
<protein>
    <submittedName>
        <fullName evidence="6">NTE family protein</fullName>
    </submittedName>
</protein>
<accession>A0A1N6QLP6</accession>
<dbReference type="InterPro" id="IPR050301">
    <property type="entry name" value="NTE"/>
</dbReference>
<dbReference type="EMBL" id="FTNI01000001">
    <property type="protein sequence ID" value="SIQ17543.1"/>
    <property type="molecule type" value="Genomic_DNA"/>
</dbReference>
<feature type="short sequence motif" description="DGA/G" evidence="4">
    <location>
        <begin position="192"/>
        <end position="194"/>
    </location>
</feature>
<dbReference type="PANTHER" id="PTHR14226:SF57">
    <property type="entry name" value="BLR7027 PROTEIN"/>
    <property type="match status" value="1"/>
</dbReference>
<keyword evidence="2 4" id="KW-0442">Lipid degradation</keyword>
<dbReference type="AlphaFoldDB" id="A0A1N6QLP6"/>
<dbReference type="PROSITE" id="PS51635">
    <property type="entry name" value="PNPLA"/>
    <property type="match status" value="1"/>
</dbReference>
<dbReference type="STRING" id="58117.SAMN05421833_10142"/>
<organism evidence="6 7">
    <name type="scientific">Microbispora rosea</name>
    <dbReference type="NCBI Taxonomy" id="58117"/>
    <lineage>
        <taxon>Bacteria</taxon>
        <taxon>Bacillati</taxon>
        <taxon>Actinomycetota</taxon>
        <taxon>Actinomycetes</taxon>
        <taxon>Streptosporangiales</taxon>
        <taxon>Streptosporangiaceae</taxon>
        <taxon>Microbispora</taxon>
    </lineage>
</organism>
<proteinExistence type="predicted"/>
<feature type="short sequence motif" description="GXSXG" evidence="4">
    <location>
        <begin position="48"/>
        <end position="52"/>
    </location>
</feature>
<feature type="short sequence motif" description="GXGXXG" evidence="4">
    <location>
        <begin position="17"/>
        <end position="22"/>
    </location>
</feature>
<evidence type="ECO:0000256" key="1">
    <source>
        <dbReference type="ARBA" id="ARBA00022801"/>
    </source>
</evidence>
<dbReference type="Pfam" id="PF01734">
    <property type="entry name" value="Patatin"/>
    <property type="match status" value="1"/>
</dbReference>
<dbReference type="GO" id="GO:0016042">
    <property type="term" value="P:lipid catabolic process"/>
    <property type="evidence" value="ECO:0007669"/>
    <property type="project" value="UniProtKB-UniRule"/>
</dbReference>
<dbReference type="Gene3D" id="3.40.1090.10">
    <property type="entry name" value="Cytosolic phospholipase A2 catalytic domain"/>
    <property type="match status" value="2"/>
</dbReference>
<evidence type="ECO:0000259" key="5">
    <source>
        <dbReference type="PROSITE" id="PS51635"/>
    </source>
</evidence>
<sequence>MAWNIILVMTTALVLGGGGVAGIAWEAGIVTGLRRLGVDLGTADRIIGTSAGSVVGTLVATGADLEEAIAHQAVVDTGPPPAVDHMDEVMQAFAIMFDPTLDRREARRRVGQMALAARVDHYADRLAAVGERLPVKEWPERELLITSVDAATGEFVVWDRTSGAPLVLAVASSCAVPMVFPPVEINGRRYVDGGVRSATNADLAEGARALVVLEPLGNLTPRAVLEAEMTKAGASASYVVHPDAASTAVFGENVLDPALWGPAFAAGIDQAAVLAEPIAAVWS</sequence>
<evidence type="ECO:0000256" key="2">
    <source>
        <dbReference type="ARBA" id="ARBA00022963"/>
    </source>
</evidence>
<dbReference type="PANTHER" id="PTHR14226">
    <property type="entry name" value="NEUROPATHY TARGET ESTERASE/SWISS CHEESE D.MELANOGASTER"/>
    <property type="match status" value="1"/>
</dbReference>
<keyword evidence="3 4" id="KW-0443">Lipid metabolism</keyword>
<dbReference type="SUPFAM" id="SSF52151">
    <property type="entry name" value="FabD/lysophospholipase-like"/>
    <property type="match status" value="1"/>
</dbReference>
<gene>
    <name evidence="6" type="ORF">SAMN05421833_10142</name>
</gene>
<feature type="active site" description="Nucleophile" evidence="4">
    <location>
        <position position="50"/>
    </location>
</feature>
<dbReference type="InterPro" id="IPR016035">
    <property type="entry name" value="Acyl_Trfase/lysoPLipase"/>
</dbReference>
<evidence type="ECO:0000256" key="3">
    <source>
        <dbReference type="ARBA" id="ARBA00023098"/>
    </source>
</evidence>
<feature type="domain" description="PNPLA" evidence="5">
    <location>
        <begin position="13"/>
        <end position="205"/>
    </location>
</feature>
<evidence type="ECO:0000256" key="4">
    <source>
        <dbReference type="PROSITE-ProRule" id="PRU01161"/>
    </source>
</evidence>
<dbReference type="GO" id="GO:0016787">
    <property type="term" value="F:hydrolase activity"/>
    <property type="evidence" value="ECO:0007669"/>
    <property type="project" value="UniProtKB-UniRule"/>
</dbReference>
<keyword evidence="7" id="KW-1185">Reference proteome</keyword>
<dbReference type="InterPro" id="IPR002641">
    <property type="entry name" value="PNPLA_dom"/>
</dbReference>